<feature type="coiled-coil region" evidence="1">
    <location>
        <begin position="3"/>
        <end position="30"/>
    </location>
</feature>
<evidence type="ECO:0000256" key="1">
    <source>
        <dbReference type="SAM" id="Coils"/>
    </source>
</evidence>
<proteinExistence type="predicted"/>
<keyword evidence="3" id="KW-1185">Reference proteome</keyword>
<accession>A0A0L0FN92</accession>
<name>A0A0L0FN92_9EUKA</name>
<organism evidence="2 3">
    <name type="scientific">Sphaeroforma arctica JP610</name>
    <dbReference type="NCBI Taxonomy" id="667725"/>
    <lineage>
        <taxon>Eukaryota</taxon>
        <taxon>Ichthyosporea</taxon>
        <taxon>Ichthyophonida</taxon>
        <taxon>Sphaeroforma</taxon>
    </lineage>
</organism>
<feature type="coiled-coil region" evidence="1">
    <location>
        <begin position="65"/>
        <end position="99"/>
    </location>
</feature>
<dbReference type="RefSeq" id="XP_014152149.1">
    <property type="nucleotide sequence ID" value="XM_014296674.1"/>
</dbReference>
<protein>
    <submittedName>
        <fullName evidence="2">Uncharacterized protein</fullName>
    </submittedName>
</protein>
<evidence type="ECO:0000313" key="2">
    <source>
        <dbReference type="EMBL" id="KNC78247.1"/>
    </source>
</evidence>
<dbReference type="Proteomes" id="UP000054560">
    <property type="component" value="Unassembled WGS sequence"/>
</dbReference>
<dbReference type="AlphaFoldDB" id="A0A0L0FN92"/>
<dbReference type="OrthoDB" id="10257567at2759"/>
<keyword evidence="1" id="KW-0175">Coiled coil</keyword>
<dbReference type="GeneID" id="25909818"/>
<evidence type="ECO:0000313" key="3">
    <source>
        <dbReference type="Proteomes" id="UP000054560"/>
    </source>
</evidence>
<reference evidence="2 3" key="1">
    <citation type="submission" date="2011-02" db="EMBL/GenBank/DDBJ databases">
        <title>The Genome Sequence of Sphaeroforma arctica JP610.</title>
        <authorList>
            <consortium name="The Broad Institute Genome Sequencing Platform"/>
            <person name="Russ C."/>
            <person name="Cuomo C."/>
            <person name="Young S.K."/>
            <person name="Zeng Q."/>
            <person name="Gargeya S."/>
            <person name="Alvarado L."/>
            <person name="Berlin A."/>
            <person name="Chapman S.B."/>
            <person name="Chen Z."/>
            <person name="Freedman E."/>
            <person name="Gellesch M."/>
            <person name="Goldberg J."/>
            <person name="Griggs A."/>
            <person name="Gujja S."/>
            <person name="Heilman E."/>
            <person name="Heiman D."/>
            <person name="Howarth C."/>
            <person name="Mehta T."/>
            <person name="Neiman D."/>
            <person name="Pearson M."/>
            <person name="Roberts A."/>
            <person name="Saif S."/>
            <person name="Shea T."/>
            <person name="Shenoy N."/>
            <person name="Sisk P."/>
            <person name="Stolte C."/>
            <person name="Sykes S."/>
            <person name="White J."/>
            <person name="Yandava C."/>
            <person name="Burger G."/>
            <person name="Gray M.W."/>
            <person name="Holland P.W.H."/>
            <person name="King N."/>
            <person name="Lang F.B.F."/>
            <person name="Roger A.J."/>
            <person name="Ruiz-Trillo I."/>
            <person name="Haas B."/>
            <person name="Nusbaum C."/>
            <person name="Birren B."/>
        </authorList>
    </citation>
    <scope>NUCLEOTIDE SEQUENCE [LARGE SCALE GENOMIC DNA]</scope>
    <source>
        <strain evidence="2 3">JP610</strain>
    </source>
</reference>
<gene>
    <name evidence="2" type="ORF">SARC_09314</name>
</gene>
<sequence length="119" mass="14010">MGEKEFDSQIQELESEIERITDQLDAQNDYENVKKELDILRNYEFKEEMDHEKTQTVEELLLLKNKRLQKKAAETNALLSDKTNELTQQSETIERLQDEVSLKATLVAELETGQWPHRC</sequence>
<dbReference type="EMBL" id="KQ242529">
    <property type="protein sequence ID" value="KNC78247.1"/>
    <property type="molecule type" value="Genomic_DNA"/>
</dbReference>